<gene>
    <name evidence="2" type="primary">ebhA_4</name>
    <name evidence="2" type="ORF">NCTC10702_02277</name>
</gene>
<dbReference type="InterPro" id="IPR009063">
    <property type="entry name" value="Ig/albumin-bd_sf"/>
</dbReference>
<dbReference type="Proteomes" id="UP000254116">
    <property type="component" value="Unassembled WGS sequence"/>
</dbReference>
<evidence type="ECO:0000313" key="3">
    <source>
        <dbReference type="Proteomes" id="UP000254116"/>
    </source>
</evidence>
<accession>A0A380EK15</accession>
<organism evidence="2 3">
    <name type="scientific">Staphylococcus aureus</name>
    <dbReference type="NCBI Taxonomy" id="1280"/>
    <lineage>
        <taxon>Bacteria</taxon>
        <taxon>Bacillati</taxon>
        <taxon>Bacillota</taxon>
        <taxon>Bacilli</taxon>
        <taxon>Bacillales</taxon>
        <taxon>Staphylococcaceae</taxon>
        <taxon>Staphylococcus</taxon>
    </lineage>
</organism>
<reference evidence="2 3" key="1">
    <citation type="submission" date="2018-06" db="EMBL/GenBank/DDBJ databases">
        <authorList>
            <consortium name="Pathogen Informatics"/>
            <person name="Doyle S."/>
        </authorList>
    </citation>
    <scope>NUCLEOTIDE SEQUENCE [LARGE SCALE GENOMIC DNA]</scope>
    <source>
        <strain evidence="2 3">NCTC10702</strain>
    </source>
</reference>
<sequence length="96" mass="10312">MQQAQNVAGVDTVKSSANTLNGAMGTLRNSIQDNTATKNGQNYLDATERNKTNYNNAVDSANGVINATSNPNMDANAINQIATQVTSTKKCIRWYT</sequence>
<dbReference type="Pfam" id="PF07554">
    <property type="entry name" value="FIVAR"/>
    <property type="match status" value="1"/>
</dbReference>
<dbReference type="AlphaFoldDB" id="A0A380EK15"/>
<keyword evidence="1" id="KW-0677">Repeat</keyword>
<proteinExistence type="predicted"/>
<evidence type="ECO:0000313" key="2">
    <source>
        <dbReference type="EMBL" id="SUL35431.1"/>
    </source>
</evidence>
<evidence type="ECO:0000256" key="1">
    <source>
        <dbReference type="ARBA" id="ARBA00022737"/>
    </source>
</evidence>
<dbReference type="EMBL" id="UHBY01000003">
    <property type="protein sequence ID" value="SUL35431.1"/>
    <property type="molecule type" value="Genomic_DNA"/>
</dbReference>
<dbReference type="SUPFAM" id="SSF46997">
    <property type="entry name" value="Bacterial immunoglobulin/albumin-binding domains"/>
    <property type="match status" value="1"/>
</dbReference>
<dbReference type="Gene3D" id="1.20.5.420">
    <property type="entry name" value="Immunoglobulin FC, subunit C"/>
    <property type="match status" value="1"/>
</dbReference>
<protein>
    <submittedName>
        <fullName evidence="2">Staphylococcal surface anchored protein</fullName>
    </submittedName>
</protein>
<name>A0A380EK15_STAAU</name>